<name>A0AAN7XL71_ELEMC</name>
<keyword evidence="3" id="KW-0963">Cytoplasm</keyword>
<reference evidence="9 10" key="1">
    <citation type="journal article" date="2023" name="Genes (Basel)">
        <title>Chromosome-Level Genome Assembly and Circadian Gene Repertoire of the Patagonia Blennie Eleginops maclovinus-The Closest Ancestral Proxy of Antarctic Cryonotothenioids.</title>
        <authorList>
            <person name="Cheng C.C."/>
            <person name="Rivera-Colon A.G."/>
            <person name="Minhas B.F."/>
            <person name="Wilson L."/>
            <person name="Rayamajhi N."/>
            <person name="Vargas-Chacoff L."/>
            <person name="Catchen J.M."/>
        </authorList>
    </citation>
    <scope>NUCLEOTIDE SEQUENCE [LARGE SCALE GENOMIC DNA]</scope>
    <source>
        <strain evidence="9">JMC-PN-2008</strain>
    </source>
</reference>
<comment type="subcellular location">
    <subcellularLocation>
        <location evidence="2">Cytoplasm</location>
    </subcellularLocation>
    <subcellularLocation>
        <location evidence="1">Mitochondrion</location>
    </subcellularLocation>
</comment>
<dbReference type="InterPro" id="IPR054532">
    <property type="entry name" value="TPL_SMU1_LisH-like"/>
</dbReference>
<dbReference type="GO" id="GO:0034657">
    <property type="term" value="C:GID complex"/>
    <property type="evidence" value="ECO:0007669"/>
    <property type="project" value="TreeGrafter"/>
</dbReference>
<dbReference type="AlphaFoldDB" id="A0AAN7XL71"/>
<dbReference type="GO" id="GO:0005739">
    <property type="term" value="C:mitochondrion"/>
    <property type="evidence" value="ECO:0007669"/>
    <property type="project" value="UniProtKB-SubCell"/>
</dbReference>
<evidence type="ECO:0000313" key="10">
    <source>
        <dbReference type="Proteomes" id="UP001346869"/>
    </source>
</evidence>
<feature type="domain" description="CTLH" evidence="8">
    <location>
        <begin position="110"/>
        <end position="169"/>
    </location>
</feature>
<sequence>MQGNGAGQDQDSELSCRNGAQNGESSSTGEAHSNGLESVTNNGNTVNNNNNGVSAAPESNNSNGTADAKKKKRLSQCEEDVIRLIGQHLHDLGLNQTVDLLMQESGCRLEHPSATKFRNHVMEGEWDKAESDLNELKALMHSPSAIVRMKFLLLQQKYLEYLEDGKVLEALQVLRSELTPLKYNTERIHILSGYLMCSHAEDLRAKAEWEGKGTESRTKLLDKLQTYLPPSVMLPPRRLQTLLKQAVELQRERCLYHNTKLDSGLDSVSLLLDHACSRYQLTLNILHNHLCIQSSSCVFLIALN</sequence>
<evidence type="ECO:0000256" key="5">
    <source>
        <dbReference type="ARBA" id="ARBA00022737"/>
    </source>
</evidence>
<dbReference type="Pfam" id="PF17814">
    <property type="entry name" value="LisH_TPL"/>
    <property type="match status" value="1"/>
</dbReference>
<proteinExistence type="predicted"/>
<keyword evidence="10" id="KW-1185">Reference proteome</keyword>
<evidence type="ECO:0000259" key="8">
    <source>
        <dbReference type="PROSITE" id="PS50897"/>
    </source>
</evidence>
<dbReference type="InterPro" id="IPR051350">
    <property type="entry name" value="WD_repeat-ST_regulator"/>
</dbReference>
<evidence type="ECO:0000256" key="6">
    <source>
        <dbReference type="ARBA" id="ARBA00023128"/>
    </source>
</evidence>
<protein>
    <recommendedName>
        <fullName evidence="8">CTLH domain-containing protein</fullName>
    </recommendedName>
</protein>
<dbReference type="GO" id="GO:0043161">
    <property type="term" value="P:proteasome-mediated ubiquitin-dependent protein catabolic process"/>
    <property type="evidence" value="ECO:0007669"/>
    <property type="project" value="TreeGrafter"/>
</dbReference>
<organism evidence="9 10">
    <name type="scientific">Eleginops maclovinus</name>
    <name type="common">Patagonian blennie</name>
    <name type="synonym">Eleginus maclovinus</name>
    <dbReference type="NCBI Taxonomy" id="56733"/>
    <lineage>
        <taxon>Eukaryota</taxon>
        <taxon>Metazoa</taxon>
        <taxon>Chordata</taxon>
        <taxon>Craniata</taxon>
        <taxon>Vertebrata</taxon>
        <taxon>Euteleostomi</taxon>
        <taxon>Actinopterygii</taxon>
        <taxon>Neopterygii</taxon>
        <taxon>Teleostei</taxon>
        <taxon>Neoteleostei</taxon>
        <taxon>Acanthomorphata</taxon>
        <taxon>Eupercaria</taxon>
        <taxon>Perciformes</taxon>
        <taxon>Notothenioidei</taxon>
        <taxon>Eleginopidae</taxon>
        <taxon>Eleginops</taxon>
    </lineage>
</organism>
<keyword evidence="5" id="KW-0677">Repeat</keyword>
<dbReference type="PANTHER" id="PTHR22838">
    <property type="entry name" value="WD REPEAT PROTEIN 26-RELATED"/>
    <property type="match status" value="1"/>
</dbReference>
<feature type="compositionally biased region" description="Low complexity" evidence="7">
    <location>
        <begin position="39"/>
        <end position="53"/>
    </location>
</feature>
<dbReference type="InterPro" id="IPR006595">
    <property type="entry name" value="CTLH_C"/>
</dbReference>
<evidence type="ECO:0000256" key="2">
    <source>
        <dbReference type="ARBA" id="ARBA00004496"/>
    </source>
</evidence>
<evidence type="ECO:0000313" key="9">
    <source>
        <dbReference type="EMBL" id="KAK5862824.1"/>
    </source>
</evidence>
<feature type="compositionally biased region" description="Polar residues" evidence="7">
    <location>
        <begin position="7"/>
        <end position="38"/>
    </location>
</feature>
<accession>A0AAN7XL71</accession>
<evidence type="ECO:0000256" key="4">
    <source>
        <dbReference type="ARBA" id="ARBA00022574"/>
    </source>
</evidence>
<reference evidence="9 10" key="2">
    <citation type="journal article" date="2023" name="Mol. Biol. Evol.">
        <title>Genomics of Secondarily Temperate Adaptation in the Only Non-Antarctic Icefish.</title>
        <authorList>
            <person name="Rivera-Colon A.G."/>
            <person name="Rayamajhi N."/>
            <person name="Minhas B.F."/>
            <person name="Madrigal G."/>
            <person name="Bilyk K.T."/>
            <person name="Yoon V."/>
            <person name="Hune M."/>
            <person name="Gregory S."/>
            <person name="Cheng C.H.C."/>
            <person name="Catchen J.M."/>
        </authorList>
    </citation>
    <scope>NUCLEOTIDE SEQUENCE [LARGE SCALE GENOMIC DNA]</scope>
    <source>
        <strain evidence="9">JMC-PN-2008</strain>
    </source>
</reference>
<dbReference type="SMART" id="SM00668">
    <property type="entry name" value="CTLH"/>
    <property type="match status" value="1"/>
</dbReference>
<dbReference type="PROSITE" id="PS50897">
    <property type="entry name" value="CTLH"/>
    <property type="match status" value="1"/>
</dbReference>
<keyword evidence="4" id="KW-0853">WD repeat</keyword>
<dbReference type="PROSITE" id="PS50896">
    <property type="entry name" value="LISH"/>
    <property type="match status" value="1"/>
</dbReference>
<dbReference type="InterPro" id="IPR006594">
    <property type="entry name" value="LisH"/>
</dbReference>
<keyword evidence="6" id="KW-0496">Mitochondrion</keyword>
<evidence type="ECO:0000256" key="7">
    <source>
        <dbReference type="SAM" id="MobiDB-lite"/>
    </source>
</evidence>
<gene>
    <name evidence="9" type="ORF">PBY51_018182</name>
</gene>
<dbReference type="PANTHER" id="PTHR22838:SF0">
    <property type="entry name" value="WD REPEAT-CONTAINING PROTEIN 26"/>
    <property type="match status" value="1"/>
</dbReference>
<dbReference type="Proteomes" id="UP001346869">
    <property type="component" value="Unassembled WGS sequence"/>
</dbReference>
<feature type="region of interest" description="Disordered" evidence="7">
    <location>
        <begin position="1"/>
        <end position="72"/>
    </location>
</feature>
<evidence type="ECO:0000256" key="3">
    <source>
        <dbReference type="ARBA" id="ARBA00022490"/>
    </source>
</evidence>
<dbReference type="EMBL" id="JAUZQC010000012">
    <property type="protein sequence ID" value="KAK5862824.1"/>
    <property type="molecule type" value="Genomic_DNA"/>
</dbReference>
<evidence type="ECO:0000256" key="1">
    <source>
        <dbReference type="ARBA" id="ARBA00004173"/>
    </source>
</evidence>
<comment type="caution">
    <text evidence="9">The sequence shown here is derived from an EMBL/GenBank/DDBJ whole genome shotgun (WGS) entry which is preliminary data.</text>
</comment>